<gene>
    <name evidence="2" type="ORF">F5I99_17340</name>
</gene>
<dbReference type="RefSeq" id="WP_151058214.1">
    <property type="nucleotide sequence ID" value="NZ_CP044222.1"/>
</dbReference>
<keyword evidence="3" id="KW-1185">Reference proteome</keyword>
<dbReference type="EMBL" id="CP044222">
    <property type="protein sequence ID" value="QEW08114.1"/>
    <property type="molecule type" value="Genomic_DNA"/>
</dbReference>
<name>A0A5J6LHS0_9GAMM</name>
<feature type="transmembrane region" description="Helical" evidence="1">
    <location>
        <begin position="21"/>
        <end position="43"/>
    </location>
</feature>
<evidence type="ECO:0000313" key="2">
    <source>
        <dbReference type="EMBL" id="QEW08114.1"/>
    </source>
</evidence>
<sequence length="215" mass="23892">MSPRQEVNLYQSELHEKREQLTASQMASLVGIALLSMLLYSGWTAYSLNSLKTHNQQLTSQLNQQRQTVTALASMTRPEADPKLLQHTRRLENEIRHLRALRETALIPLDAIEPEQYLRGLARQKPDGLWITGIYLAELGQDILLQGRVMNAELLPVYIDLLGMEPAFAGLVFHTLEINQPTDVPSAGDANALTFTLIAGCKAQSCSLESTEATP</sequence>
<accession>A0A5J6LHS0</accession>
<keyword evidence="1" id="KW-0812">Transmembrane</keyword>
<dbReference type="AlphaFoldDB" id="A0A5J6LHS0"/>
<proteinExistence type="predicted"/>
<organism evidence="2 3">
    <name type="scientific">Nitrincola iocasae</name>
    <dbReference type="NCBI Taxonomy" id="2614693"/>
    <lineage>
        <taxon>Bacteria</taxon>
        <taxon>Pseudomonadati</taxon>
        <taxon>Pseudomonadota</taxon>
        <taxon>Gammaproteobacteria</taxon>
        <taxon>Oceanospirillales</taxon>
        <taxon>Oceanospirillaceae</taxon>
        <taxon>Nitrincola</taxon>
    </lineage>
</organism>
<evidence type="ECO:0008006" key="4">
    <source>
        <dbReference type="Google" id="ProtNLM"/>
    </source>
</evidence>
<dbReference type="KEGG" id="nik:F5I99_17340"/>
<keyword evidence="1" id="KW-1133">Transmembrane helix</keyword>
<reference evidence="2 3" key="1">
    <citation type="submission" date="2019-09" db="EMBL/GenBank/DDBJ databases">
        <title>Nitrincola iocasae sp. nov., a bacterium isolated from the sediment collected at a cold seep field in South China Sea.</title>
        <authorList>
            <person name="Zhang H."/>
            <person name="Wang H."/>
            <person name="Li C."/>
        </authorList>
    </citation>
    <scope>NUCLEOTIDE SEQUENCE [LARGE SCALE GENOMIC DNA]</scope>
    <source>
        <strain evidence="2 3">KXZD1103</strain>
    </source>
</reference>
<evidence type="ECO:0000256" key="1">
    <source>
        <dbReference type="SAM" id="Phobius"/>
    </source>
</evidence>
<keyword evidence="1" id="KW-0472">Membrane</keyword>
<evidence type="ECO:0000313" key="3">
    <source>
        <dbReference type="Proteomes" id="UP000325606"/>
    </source>
</evidence>
<protein>
    <recommendedName>
        <fullName evidence="4">MSHA biogenesis protein MshI</fullName>
    </recommendedName>
</protein>
<dbReference type="Proteomes" id="UP000325606">
    <property type="component" value="Chromosome"/>
</dbReference>